<dbReference type="AlphaFoldDB" id="A0A0J8S7H5"/>
<sequence>MWKTGLQEVSDKLLICSLSLLSSVTSLLSSSLEEISISLFTEDIEPSSVVASLSSSSPSVVTTFFLPAQASSAALSPPPVIVAPAPARNIVVAVSSALAGFVDAVVL</sequence>
<proteinExistence type="predicted"/>
<dbReference type="Proteomes" id="UP000054563">
    <property type="component" value="Unassembled WGS sequence"/>
</dbReference>
<reference evidence="2" key="1">
    <citation type="journal article" date="2010" name="Genome Res.">
        <title>Population genomic sequencing of Coccidioides fungi reveals recent hybridization and transposon control.</title>
        <authorList>
            <person name="Neafsey D.E."/>
            <person name="Barker B.M."/>
            <person name="Sharpton T.J."/>
            <person name="Stajich J.E."/>
            <person name="Park D.J."/>
            <person name="Whiston E."/>
            <person name="Hung C.-Y."/>
            <person name="McMahan C."/>
            <person name="White J."/>
            <person name="Sykes S."/>
            <person name="Heiman D."/>
            <person name="Young S."/>
            <person name="Zeng Q."/>
            <person name="Abouelleil A."/>
            <person name="Aftuck L."/>
            <person name="Bessette D."/>
            <person name="Brown A."/>
            <person name="FitzGerald M."/>
            <person name="Lui A."/>
            <person name="Macdonald J.P."/>
            <person name="Priest M."/>
            <person name="Orbach M.J."/>
            <person name="Galgiani J.N."/>
            <person name="Kirkland T.N."/>
            <person name="Cole G.T."/>
            <person name="Birren B.W."/>
            <person name="Henn M.R."/>
            <person name="Taylor J.W."/>
            <person name="Rounsley S.D."/>
        </authorList>
    </citation>
    <scope>NUCLEOTIDE SEQUENCE [LARGE SCALE GENOMIC DNA]</scope>
    <source>
        <strain evidence="2">H538.4</strain>
    </source>
</reference>
<evidence type="ECO:0000313" key="2">
    <source>
        <dbReference type="Proteomes" id="UP000054563"/>
    </source>
</evidence>
<organism evidence="1 2">
    <name type="scientific">Coccidioides immitis H538.4</name>
    <dbReference type="NCBI Taxonomy" id="396776"/>
    <lineage>
        <taxon>Eukaryota</taxon>
        <taxon>Fungi</taxon>
        <taxon>Dikarya</taxon>
        <taxon>Ascomycota</taxon>
        <taxon>Pezizomycotina</taxon>
        <taxon>Eurotiomycetes</taxon>
        <taxon>Eurotiomycetidae</taxon>
        <taxon>Onygenales</taxon>
        <taxon>Onygenaceae</taxon>
        <taxon>Coccidioides</taxon>
    </lineage>
</organism>
<accession>A0A0J8S7H5</accession>
<name>A0A0J8S7H5_COCIT</name>
<dbReference type="EMBL" id="DS017068">
    <property type="protein sequence ID" value="KMU92329.1"/>
    <property type="molecule type" value="Genomic_DNA"/>
</dbReference>
<evidence type="ECO:0000313" key="1">
    <source>
        <dbReference type="EMBL" id="KMU92329.1"/>
    </source>
</evidence>
<dbReference type="VEuPathDB" id="FungiDB:CIHG_10126"/>
<protein>
    <submittedName>
        <fullName evidence="1">Uncharacterized protein</fullName>
    </submittedName>
</protein>
<gene>
    <name evidence="1" type="ORF">CIHG_10126</name>
</gene>